<dbReference type="Proteomes" id="UP000639606">
    <property type="component" value="Unassembled WGS sequence"/>
</dbReference>
<gene>
    <name evidence="2" type="ORF">GCM10010185_16270</name>
</gene>
<keyword evidence="3" id="KW-1185">Reference proteome</keyword>
<protein>
    <recommendedName>
        <fullName evidence="1">HTH cro/C1-type domain-containing protein</fullName>
    </recommendedName>
</protein>
<dbReference type="SMART" id="SM00530">
    <property type="entry name" value="HTH_XRE"/>
    <property type="match status" value="1"/>
</dbReference>
<organism evidence="2 3">
    <name type="scientific">Saccharothrix coeruleofusca</name>
    <dbReference type="NCBI Taxonomy" id="33919"/>
    <lineage>
        <taxon>Bacteria</taxon>
        <taxon>Bacillati</taxon>
        <taxon>Actinomycetota</taxon>
        <taxon>Actinomycetes</taxon>
        <taxon>Pseudonocardiales</taxon>
        <taxon>Pseudonocardiaceae</taxon>
        <taxon>Saccharothrix</taxon>
    </lineage>
</organism>
<dbReference type="AlphaFoldDB" id="A0A918EC19"/>
<dbReference type="Pfam" id="PF01381">
    <property type="entry name" value="HTH_3"/>
    <property type="match status" value="1"/>
</dbReference>
<proteinExistence type="predicted"/>
<comment type="caution">
    <text evidence="2">The sequence shown here is derived from an EMBL/GenBank/DDBJ whole genome shotgun (WGS) entry which is preliminary data.</text>
</comment>
<feature type="domain" description="HTH cro/C1-type" evidence="1">
    <location>
        <begin position="60"/>
        <end position="115"/>
    </location>
</feature>
<reference evidence="2" key="1">
    <citation type="journal article" date="2014" name="Int. J. Syst. Evol. Microbiol.">
        <title>Complete genome sequence of Corynebacterium casei LMG S-19264T (=DSM 44701T), isolated from a smear-ripened cheese.</title>
        <authorList>
            <consortium name="US DOE Joint Genome Institute (JGI-PGF)"/>
            <person name="Walter F."/>
            <person name="Albersmeier A."/>
            <person name="Kalinowski J."/>
            <person name="Ruckert C."/>
        </authorList>
    </citation>
    <scope>NUCLEOTIDE SEQUENCE</scope>
    <source>
        <strain evidence="2">JCM 3313</strain>
    </source>
</reference>
<dbReference type="Gene3D" id="1.10.260.40">
    <property type="entry name" value="lambda repressor-like DNA-binding domains"/>
    <property type="match status" value="1"/>
</dbReference>
<evidence type="ECO:0000313" key="3">
    <source>
        <dbReference type="Proteomes" id="UP000639606"/>
    </source>
</evidence>
<dbReference type="InterPro" id="IPR001387">
    <property type="entry name" value="Cro/C1-type_HTH"/>
</dbReference>
<dbReference type="SUPFAM" id="SSF47413">
    <property type="entry name" value="lambda repressor-like DNA-binding domains"/>
    <property type="match status" value="1"/>
</dbReference>
<accession>A0A918EC19</accession>
<dbReference type="GO" id="GO:0003677">
    <property type="term" value="F:DNA binding"/>
    <property type="evidence" value="ECO:0007669"/>
    <property type="project" value="InterPro"/>
</dbReference>
<sequence>MTGPGRQRCRFCGTAPTTATDPMCGSCARVAGFRKPIPDGFYESADLRAALARYDFGAVFAAVRAHTGLSQLQLADLLDLSQSRVSAVERGERRLTHVKLAARLATLLRIPPRLLGFPVETGGSVATQEEVSWLERRDFLVLVTAATLGSNLHPELARLGSLLPDQVEPVTRPRIGAADIDAIEAITDGFRRSDFAHGGGLCRAAAITQLHQVRRLEDAVCTPEVRARLLVAVAELAGMAGWMAYDVDDHDAARRLWTYALDTARRAEDHPRVPDLVVDVLLDMAHQALHLYGLDPVTHADRAGEALHLVQLASATAANRRHPVSTITQGYISAVLGWCRAALGEPDPTRRAIGNAQDTYAAADPATTPPWAWFVTDAEITAQQGHSLYLLSLSRPEFAPEAIEKLTTAAGGYGAEYERSRAMILPPLASVQFQAGEVAAAVATGYEAVDAITGLSSTRGYARLRVLDTVATPHASRPEVADLREHIRRALAGIAA</sequence>
<dbReference type="EMBL" id="BMRG01000002">
    <property type="protein sequence ID" value="GGP45226.1"/>
    <property type="molecule type" value="Genomic_DNA"/>
</dbReference>
<dbReference type="RefSeq" id="WP_229795244.1">
    <property type="nucleotide sequence ID" value="NZ_BMRG01000002.1"/>
</dbReference>
<evidence type="ECO:0000259" key="1">
    <source>
        <dbReference type="PROSITE" id="PS50943"/>
    </source>
</evidence>
<reference evidence="2" key="2">
    <citation type="submission" date="2020-09" db="EMBL/GenBank/DDBJ databases">
        <authorList>
            <person name="Sun Q."/>
            <person name="Ohkuma M."/>
        </authorList>
    </citation>
    <scope>NUCLEOTIDE SEQUENCE</scope>
    <source>
        <strain evidence="2">JCM 3313</strain>
    </source>
</reference>
<dbReference type="InterPro" id="IPR010982">
    <property type="entry name" value="Lambda_DNA-bd_dom_sf"/>
</dbReference>
<evidence type="ECO:0000313" key="2">
    <source>
        <dbReference type="EMBL" id="GGP45226.1"/>
    </source>
</evidence>
<name>A0A918EC19_9PSEU</name>
<dbReference type="PROSITE" id="PS50943">
    <property type="entry name" value="HTH_CROC1"/>
    <property type="match status" value="1"/>
</dbReference>